<name>A0A231HBT9_9NOCA</name>
<dbReference type="Gene3D" id="1.10.10.60">
    <property type="entry name" value="Homeodomain-like"/>
    <property type="match status" value="1"/>
</dbReference>
<sequence length="286" mass="30463">MPVQPVVLAGAVMDLAVPAGGGMPGVSMAGFRGRAGETVALQMIPYPALTVFVDFGDALVVDGVSGERTGGPLVVGLPRGALRGSGRAVDLLQIRLSPVVAHTVLGAGAELNGMVVGLGELWGGDAARIQERLRAARSWDTRFAIAHAALARRLATGPEVDPEVEFVWRRLTHSHGSARIEPLAAEVGWSRQRLWSRFRAQIGITPKQCARLVRFDHVAHRLAAGHRPARVAAETGFVDQSHLHRDIVDFAGMPASAVAAAPWLSVDHIAWPRRLPATRAPYPRSG</sequence>
<dbReference type="AlphaFoldDB" id="A0A231HBT9"/>
<evidence type="ECO:0000259" key="4">
    <source>
        <dbReference type="PROSITE" id="PS01124"/>
    </source>
</evidence>
<organism evidence="5 6">
    <name type="scientific">Nocardia cerradoensis</name>
    <dbReference type="NCBI Taxonomy" id="85688"/>
    <lineage>
        <taxon>Bacteria</taxon>
        <taxon>Bacillati</taxon>
        <taxon>Actinomycetota</taxon>
        <taxon>Actinomycetes</taxon>
        <taxon>Mycobacteriales</taxon>
        <taxon>Nocardiaceae</taxon>
        <taxon>Nocardia</taxon>
    </lineage>
</organism>
<feature type="domain" description="HTH araC/xylS-type" evidence="4">
    <location>
        <begin position="161"/>
        <end position="261"/>
    </location>
</feature>
<proteinExistence type="predicted"/>
<dbReference type="RefSeq" id="WP_223273283.1">
    <property type="nucleotide sequence ID" value="NZ_NGAF01000002.1"/>
</dbReference>
<comment type="caution">
    <text evidence="5">The sequence shown here is derived from an EMBL/GenBank/DDBJ whole genome shotgun (WGS) entry which is preliminary data.</text>
</comment>
<dbReference type="Proteomes" id="UP000215506">
    <property type="component" value="Unassembled WGS sequence"/>
</dbReference>
<gene>
    <name evidence="5" type="ORF">B7C42_01307</name>
</gene>
<evidence type="ECO:0000256" key="1">
    <source>
        <dbReference type="ARBA" id="ARBA00023015"/>
    </source>
</evidence>
<keyword evidence="1" id="KW-0805">Transcription regulation</keyword>
<accession>A0A231HBT9</accession>
<dbReference type="PANTHER" id="PTHR46796">
    <property type="entry name" value="HTH-TYPE TRANSCRIPTIONAL ACTIVATOR RHAS-RELATED"/>
    <property type="match status" value="1"/>
</dbReference>
<evidence type="ECO:0000256" key="3">
    <source>
        <dbReference type="ARBA" id="ARBA00023163"/>
    </source>
</evidence>
<evidence type="ECO:0000313" key="5">
    <source>
        <dbReference type="EMBL" id="OXR46341.1"/>
    </source>
</evidence>
<dbReference type="InterPro" id="IPR050204">
    <property type="entry name" value="AraC_XylS_family_regulators"/>
</dbReference>
<dbReference type="Pfam" id="PF12833">
    <property type="entry name" value="HTH_18"/>
    <property type="match status" value="1"/>
</dbReference>
<dbReference type="GO" id="GO:0003700">
    <property type="term" value="F:DNA-binding transcription factor activity"/>
    <property type="evidence" value="ECO:0007669"/>
    <property type="project" value="InterPro"/>
</dbReference>
<dbReference type="EMBL" id="NGAF01000002">
    <property type="protein sequence ID" value="OXR46341.1"/>
    <property type="molecule type" value="Genomic_DNA"/>
</dbReference>
<evidence type="ECO:0000256" key="2">
    <source>
        <dbReference type="ARBA" id="ARBA00023125"/>
    </source>
</evidence>
<dbReference type="InterPro" id="IPR018060">
    <property type="entry name" value="HTH_AraC"/>
</dbReference>
<protein>
    <recommendedName>
        <fullName evidence="4">HTH araC/xylS-type domain-containing protein</fullName>
    </recommendedName>
</protein>
<dbReference type="GO" id="GO:0043565">
    <property type="term" value="F:sequence-specific DNA binding"/>
    <property type="evidence" value="ECO:0007669"/>
    <property type="project" value="InterPro"/>
</dbReference>
<keyword evidence="3" id="KW-0804">Transcription</keyword>
<dbReference type="PANTHER" id="PTHR46796:SF15">
    <property type="entry name" value="BLL1074 PROTEIN"/>
    <property type="match status" value="1"/>
</dbReference>
<evidence type="ECO:0000313" key="6">
    <source>
        <dbReference type="Proteomes" id="UP000215506"/>
    </source>
</evidence>
<keyword evidence="6" id="KW-1185">Reference proteome</keyword>
<keyword evidence="2" id="KW-0238">DNA-binding</keyword>
<dbReference type="SMART" id="SM00342">
    <property type="entry name" value="HTH_ARAC"/>
    <property type="match status" value="1"/>
</dbReference>
<reference evidence="5 6" key="1">
    <citation type="submission" date="2017-07" db="EMBL/GenBank/DDBJ databases">
        <title>First draft Genome Sequence of Nocardia cerradoensis isolated from human infection.</title>
        <authorList>
            <person name="Carrasco G."/>
        </authorList>
    </citation>
    <scope>NUCLEOTIDE SEQUENCE [LARGE SCALE GENOMIC DNA]</scope>
    <source>
        <strain evidence="5 6">CNM20130759</strain>
    </source>
</reference>
<dbReference type="PROSITE" id="PS01124">
    <property type="entry name" value="HTH_ARAC_FAMILY_2"/>
    <property type="match status" value="1"/>
</dbReference>